<dbReference type="Gene3D" id="2.170.16.10">
    <property type="entry name" value="Hedgehog/Intein (Hint) domain"/>
    <property type="match status" value="2"/>
</dbReference>
<dbReference type="GO" id="GO:0004519">
    <property type="term" value="F:endonuclease activity"/>
    <property type="evidence" value="ECO:0007669"/>
    <property type="project" value="InterPro"/>
</dbReference>
<dbReference type="SUPFAM" id="SSF55608">
    <property type="entry name" value="Homing endonucleases"/>
    <property type="match status" value="1"/>
</dbReference>
<dbReference type="InterPro" id="IPR003586">
    <property type="entry name" value="Hint_dom_C"/>
</dbReference>
<dbReference type="Pfam" id="PF03796">
    <property type="entry name" value="DnaB_C"/>
    <property type="match status" value="2"/>
</dbReference>
<dbReference type="Gene3D" id="3.10.28.10">
    <property type="entry name" value="Homing endonucleases"/>
    <property type="match status" value="1"/>
</dbReference>
<dbReference type="GO" id="GO:0016539">
    <property type="term" value="P:intein-mediated protein splicing"/>
    <property type="evidence" value="ECO:0007669"/>
    <property type="project" value="InterPro"/>
</dbReference>
<dbReference type="PROSITE" id="PS50819">
    <property type="entry name" value="INTEIN_ENDONUCLEASE"/>
    <property type="match status" value="1"/>
</dbReference>
<comment type="catalytic activity">
    <reaction evidence="15 17">
        <text>ATP + H2O = ADP + phosphate + H(+)</text>
        <dbReference type="Rhea" id="RHEA:13065"/>
        <dbReference type="ChEBI" id="CHEBI:15377"/>
        <dbReference type="ChEBI" id="CHEBI:15378"/>
        <dbReference type="ChEBI" id="CHEBI:30616"/>
        <dbReference type="ChEBI" id="CHEBI:43474"/>
        <dbReference type="ChEBI" id="CHEBI:456216"/>
        <dbReference type="EC" id="5.6.2.3"/>
    </reaction>
</comment>
<dbReference type="Proteomes" id="UP001296967">
    <property type="component" value="Unassembled WGS sequence"/>
</dbReference>
<dbReference type="Pfam" id="PF14528">
    <property type="entry name" value="LAGLIDADG_3"/>
    <property type="match status" value="1"/>
</dbReference>
<evidence type="ECO:0000256" key="14">
    <source>
        <dbReference type="ARBA" id="ARBA00044940"/>
    </source>
</evidence>
<dbReference type="InterPro" id="IPR003587">
    <property type="entry name" value="Hint_dom_N"/>
</dbReference>
<dbReference type="FunFam" id="1.10.860.10:FF:000001">
    <property type="entry name" value="Replicative DNA helicase"/>
    <property type="match status" value="1"/>
</dbReference>
<dbReference type="PRINTS" id="PR00379">
    <property type="entry name" value="INTEIN"/>
</dbReference>
<evidence type="ECO:0000256" key="17">
    <source>
        <dbReference type="RuleBase" id="RU362085"/>
    </source>
</evidence>
<dbReference type="PROSITE" id="PS51199">
    <property type="entry name" value="SF4_HELICASE"/>
    <property type="match status" value="2"/>
</dbReference>
<dbReference type="SMART" id="SM00305">
    <property type="entry name" value="HintC"/>
    <property type="match status" value="1"/>
</dbReference>
<keyword evidence="2 17" id="KW-0639">Primosome</keyword>
<dbReference type="GO" id="GO:0006269">
    <property type="term" value="P:DNA replication, synthesis of primer"/>
    <property type="evidence" value="ECO:0007669"/>
    <property type="project" value="UniProtKB-UniRule"/>
</dbReference>
<dbReference type="InterPro" id="IPR027417">
    <property type="entry name" value="P-loop_NTPase"/>
</dbReference>
<evidence type="ECO:0000256" key="3">
    <source>
        <dbReference type="ARBA" id="ARBA00022705"/>
    </source>
</evidence>
<accession>A0AAJ0UHK9</accession>
<evidence type="ECO:0000256" key="7">
    <source>
        <dbReference type="ARBA" id="ARBA00022806"/>
    </source>
</evidence>
<evidence type="ECO:0000259" key="19">
    <source>
        <dbReference type="PROSITE" id="PS51199"/>
    </source>
</evidence>
<keyword evidence="8" id="KW-0068">Autocatalytic cleavage</keyword>
<dbReference type="PANTHER" id="PTHR30153">
    <property type="entry name" value="REPLICATIVE DNA HELICASE DNAB"/>
    <property type="match status" value="1"/>
</dbReference>
<dbReference type="InterPro" id="IPR004042">
    <property type="entry name" value="Intein_endonuc_central"/>
</dbReference>
<dbReference type="PROSITE" id="PS50817">
    <property type="entry name" value="INTEIN_N_TER"/>
    <property type="match status" value="1"/>
</dbReference>
<comment type="function">
    <text evidence="14">The intein is an endonuclease.</text>
</comment>
<dbReference type="InterPro" id="IPR007694">
    <property type="entry name" value="DNA_helicase_DnaB-like_C"/>
</dbReference>
<dbReference type="InterPro" id="IPR027434">
    <property type="entry name" value="Homing_endonucl"/>
</dbReference>
<dbReference type="Gene3D" id="3.40.50.300">
    <property type="entry name" value="P-loop containing nucleotide triphosphate hydrolases"/>
    <property type="match status" value="2"/>
</dbReference>
<dbReference type="Pfam" id="PF00772">
    <property type="entry name" value="DnaB"/>
    <property type="match status" value="1"/>
</dbReference>
<dbReference type="GO" id="GO:0003677">
    <property type="term" value="F:DNA binding"/>
    <property type="evidence" value="ECO:0007669"/>
    <property type="project" value="UniProtKB-UniRule"/>
</dbReference>
<dbReference type="GO" id="GO:0016787">
    <property type="term" value="F:hydrolase activity"/>
    <property type="evidence" value="ECO:0007669"/>
    <property type="project" value="UniProtKB-KW"/>
</dbReference>
<dbReference type="NCBIfam" id="TIGR01443">
    <property type="entry name" value="intein_Cterm"/>
    <property type="match status" value="1"/>
</dbReference>
<evidence type="ECO:0000256" key="9">
    <source>
        <dbReference type="ARBA" id="ARBA00022840"/>
    </source>
</evidence>
<dbReference type="InterPro" id="IPR007693">
    <property type="entry name" value="DNA_helicase_DnaB-like_N"/>
</dbReference>
<dbReference type="InterPro" id="IPR016136">
    <property type="entry name" value="DNA_helicase_N/primase_C"/>
</dbReference>
<dbReference type="EC" id="5.6.2.3" evidence="16 17"/>
<evidence type="ECO:0000256" key="6">
    <source>
        <dbReference type="ARBA" id="ARBA00022801"/>
    </source>
</evidence>
<dbReference type="PROSITE" id="PS50818">
    <property type="entry name" value="INTEIN_C_TER"/>
    <property type="match status" value="1"/>
</dbReference>
<dbReference type="Gene3D" id="1.10.860.10">
    <property type="entry name" value="DNAb Helicase, Chain A"/>
    <property type="match status" value="1"/>
</dbReference>
<reference evidence="20" key="1">
    <citation type="submission" date="2017-05" db="EMBL/GenBank/DDBJ databases">
        <authorList>
            <person name="Imhoff J.F."/>
            <person name="Rahn T."/>
            <person name="Kuenzel S."/>
            <person name="Neulinger S.C."/>
        </authorList>
    </citation>
    <scope>NUCLEOTIDE SEQUENCE</scope>
    <source>
        <strain evidence="20">DSM 4395</strain>
    </source>
</reference>
<keyword evidence="9 17" id="KW-0067">ATP-binding</keyword>
<evidence type="ECO:0000256" key="16">
    <source>
        <dbReference type="NCBIfam" id="TIGR00665"/>
    </source>
</evidence>
<dbReference type="SUPFAM" id="SSF52540">
    <property type="entry name" value="P-loop containing nucleoside triphosphate hydrolases"/>
    <property type="match status" value="1"/>
</dbReference>
<dbReference type="AlphaFoldDB" id="A0AAJ0UHK9"/>
<dbReference type="SMART" id="SM00306">
    <property type="entry name" value="HintN"/>
    <property type="match status" value="1"/>
</dbReference>
<dbReference type="InterPro" id="IPR036185">
    <property type="entry name" value="DNA_heli_DnaB-like_N_sf"/>
</dbReference>
<dbReference type="PANTHER" id="PTHR30153:SF2">
    <property type="entry name" value="REPLICATIVE DNA HELICASE"/>
    <property type="match status" value="1"/>
</dbReference>
<proteinExistence type="inferred from homology"/>
<evidence type="ECO:0000256" key="1">
    <source>
        <dbReference type="ARBA" id="ARBA00008428"/>
    </source>
</evidence>
<evidence type="ECO:0000256" key="15">
    <source>
        <dbReference type="ARBA" id="ARBA00048954"/>
    </source>
</evidence>
<feature type="domain" description="SF4 helicase" evidence="19">
    <location>
        <begin position="577"/>
        <end position="809"/>
    </location>
</feature>
<keyword evidence="5 17" id="KW-0547">Nucleotide-binding</keyword>
<dbReference type="GO" id="GO:1990077">
    <property type="term" value="C:primosome complex"/>
    <property type="evidence" value="ECO:0007669"/>
    <property type="project" value="UniProtKB-UniRule"/>
</dbReference>
<evidence type="ECO:0000256" key="12">
    <source>
        <dbReference type="ARBA" id="ARBA00023235"/>
    </source>
</evidence>
<dbReference type="InterPro" id="IPR036844">
    <property type="entry name" value="Hint_dom_sf"/>
</dbReference>
<evidence type="ECO:0000313" key="20">
    <source>
        <dbReference type="EMBL" id="MBK5931433.1"/>
    </source>
</evidence>
<evidence type="ECO:0000256" key="11">
    <source>
        <dbReference type="ARBA" id="ARBA00023125"/>
    </source>
</evidence>
<protein>
    <recommendedName>
        <fullName evidence="16 17">Replicative DNA helicase</fullName>
        <ecNumber evidence="16 17">5.6.2.3</ecNumber>
    </recommendedName>
</protein>
<dbReference type="InterPro" id="IPR004860">
    <property type="entry name" value="LAGLIDADG_dom"/>
</dbReference>
<keyword evidence="4" id="KW-0677">Repeat</keyword>
<keyword evidence="6 17" id="KW-0378">Hydrolase</keyword>
<keyword evidence="10" id="KW-0651">Protein splicing</keyword>
<dbReference type="GO" id="GO:0043139">
    <property type="term" value="F:5'-3' DNA helicase activity"/>
    <property type="evidence" value="ECO:0007669"/>
    <property type="project" value="UniProtKB-EC"/>
</dbReference>
<keyword evidence="7 17" id="KW-0347">Helicase</keyword>
<keyword evidence="21" id="KW-1185">Reference proteome</keyword>
<evidence type="ECO:0000256" key="2">
    <source>
        <dbReference type="ARBA" id="ARBA00022515"/>
    </source>
</evidence>
<feature type="domain" description="DOD-type homing endonuclease" evidence="18">
    <location>
        <begin position="324"/>
        <end position="466"/>
    </location>
</feature>
<comment type="similarity">
    <text evidence="1 17">Belongs to the helicase family. DnaB subfamily.</text>
</comment>
<evidence type="ECO:0000256" key="5">
    <source>
        <dbReference type="ARBA" id="ARBA00022741"/>
    </source>
</evidence>
<evidence type="ECO:0000259" key="18">
    <source>
        <dbReference type="PROSITE" id="PS50819"/>
    </source>
</evidence>
<reference evidence="20" key="2">
    <citation type="journal article" date="2020" name="Microorganisms">
        <title>Osmotic Adaptation and Compatible Solute Biosynthesis of Phototrophic Bacteria as Revealed from Genome Analyses.</title>
        <authorList>
            <person name="Imhoff J.F."/>
            <person name="Rahn T."/>
            <person name="Kunzel S."/>
            <person name="Keller A."/>
            <person name="Neulinger S.C."/>
        </authorList>
    </citation>
    <scope>NUCLEOTIDE SEQUENCE</scope>
    <source>
        <strain evidence="20">DSM 4395</strain>
    </source>
</reference>
<dbReference type="SUPFAM" id="SSF48024">
    <property type="entry name" value="N-terminal domain of DnaB helicase"/>
    <property type="match status" value="1"/>
</dbReference>
<dbReference type="NCBIfam" id="TIGR00665">
    <property type="entry name" value="DnaB"/>
    <property type="match status" value="1"/>
</dbReference>
<dbReference type="GO" id="GO:0005829">
    <property type="term" value="C:cytosol"/>
    <property type="evidence" value="ECO:0007669"/>
    <property type="project" value="TreeGrafter"/>
</dbReference>
<name>A0AAJ0UHK9_HALSE</name>
<dbReference type="InterPro" id="IPR006141">
    <property type="entry name" value="Intein_N"/>
</dbReference>
<gene>
    <name evidence="20" type="ORF">CCR82_13135</name>
</gene>
<evidence type="ECO:0000256" key="4">
    <source>
        <dbReference type="ARBA" id="ARBA00022737"/>
    </source>
</evidence>
<dbReference type="EMBL" id="NHSF01000065">
    <property type="protein sequence ID" value="MBK5931433.1"/>
    <property type="molecule type" value="Genomic_DNA"/>
</dbReference>
<comment type="function">
    <text evidence="13 17">The main replicative DNA helicase, it participates in initiation and elongation during chromosome replication. Travels ahead of the DNA replisome, separating dsDNA into templates for DNA synthesis. A processive ATP-dependent 5'-3' DNA helicase it has DNA-dependent ATPase activity.</text>
</comment>
<organism evidence="20 21">
    <name type="scientific">Halochromatium salexigens</name>
    <name type="common">Chromatium salexigens</name>
    <dbReference type="NCBI Taxonomy" id="49447"/>
    <lineage>
        <taxon>Bacteria</taxon>
        <taxon>Pseudomonadati</taxon>
        <taxon>Pseudomonadota</taxon>
        <taxon>Gammaproteobacteria</taxon>
        <taxon>Chromatiales</taxon>
        <taxon>Chromatiaceae</taxon>
        <taxon>Halochromatium</taxon>
    </lineage>
</organism>
<dbReference type="CDD" id="cd00984">
    <property type="entry name" value="DnaB_C"/>
    <property type="match status" value="1"/>
</dbReference>
<sequence length="816" mass="90818">MRVPPHNLQAEQSLLGALMLENSVWEQVADRVRETDFYRQEHQLIFRAIHILAEQDHPFDVITLAEALDKRKLLDDMGGLAYLAEIDRNTGSAVNAAHYARIVRFNSVLRQLIRAGTGIADLAFDTKGRSEAEILDAAEAKVFEIAEQLTRGGGFKSIEDLLTIAVNKIDELYHRDEPITGIPTGFIDFDMKTSGLQPADLIICAGRPSMGKCLEAGSEILLADGRITTIEAIVQERQASLLTLDERLSFRTTQPNEFIDDGHKPVFRVTTRLGRVVDTTVTHPFLTMDGWQALGELAVGDCIAVPRCLPIFGQKPMRDCEVKLLGYLIGDGCLIGPTPKLTNTPPKLQNDFTAAAHAFGRPADVCVVADRAEGRTRRKAFSSALREALDVSSCSQGQLALATHHKFIPEPVFELPKAQLALFLNRLFATDGWATRLASGQCQIGYASVSERLARQVQHLLLRFGVIAKLRYRHIRRELSDHHVWQLELTDADSIRTFATTIGIYSKESALARVMKTFEGQRLQTKLDNQALNDLAPSALYWDPIVSIEPMGLRQVYDLSIPETHNFVANDICVHNTSFAMNVAENVAIKTGKGVAVFSMEMPGDALAMRMMSSLGQIDQHRVRTGKLNEEDWPRLTSAVTMLSQAPMYIDDTPALSPTDLRARVRRLQRDLKREEKELGMIVVDYLQLMQAPSDGENRATEISAISRALKSLAKELHVPVVALSQLNRSLEQRPNKRPVMSDLRESGAIEQDADLIVFIYRDEVYNEDSPDKGVAEIIIGKQRNGPIGTVKLAFLGQFTKFENLAEDLYGDLGYQ</sequence>
<evidence type="ECO:0000256" key="10">
    <source>
        <dbReference type="ARBA" id="ARBA00023000"/>
    </source>
</evidence>
<keyword evidence="12" id="KW-0413">Isomerase</keyword>
<dbReference type="CDD" id="cd00081">
    <property type="entry name" value="Hint"/>
    <property type="match status" value="2"/>
</dbReference>
<dbReference type="NCBIfam" id="TIGR01445">
    <property type="entry name" value="intein_Nterm"/>
    <property type="match status" value="1"/>
</dbReference>
<comment type="caution">
    <text evidence="20">The sequence shown here is derived from an EMBL/GenBank/DDBJ whole genome shotgun (WGS) entry which is preliminary data.</text>
</comment>
<keyword evidence="11 17" id="KW-0238">DNA-binding</keyword>
<evidence type="ECO:0000256" key="13">
    <source>
        <dbReference type="ARBA" id="ARBA00044932"/>
    </source>
</evidence>
<dbReference type="InterPro" id="IPR006142">
    <property type="entry name" value="INTEIN"/>
</dbReference>
<feature type="domain" description="SF4 helicase" evidence="19">
    <location>
        <begin position="175"/>
        <end position="212"/>
    </location>
</feature>
<evidence type="ECO:0000256" key="8">
    <source>
        <dbReference type="ARBA" id="ARBA00022813"/>
    </source>
</evidence>
<dbReference type="GO" id="GO:0005524">
    <property type="term" value="F:ATP binding"/>
    <property type="evidence" value="ECO:0007669"/>
    <property type="project" value="UniProtKB-UniRule"/>
</dbReference>
<dbReference type="SUPFAM" id="SSF51294">
    <property type="entry name" value="Hedgehog/intein (Hint) domain"/>
    <property type="match status" value="1"/>
</dbReference>
<dbReference type="InterPro" id="IPR030934">
    <property type="entry name" value="Intein_C"/>
</dbReference>
<evidence type="ECO:0000313" key="21">
    <source>
        <dbReference type="Proteomes" id="UP001296967"/>
    </source>
</evidence>
<keyword evidence="3 17" id="KW-0235">DNA replication</keyword>
<dbReference type="InterPro" id="IPR007692">
    <property type="entry name" value="DNA_helicase_DnaB"/>
</dbReference>